<dbReference type="Gene3D" id="4.10.830.40">
    <property type="match status" value="1"/>
</dbReference>
<dbReference type="PROSITE" id="PS00518">
    <property type="entry name" value="ZF_RING_1"/>
    <property type="match status" value="1"/>
</dbReference>
<accession>A0AAJ7UHE4</accession>
<evidence type="ECO:0000256" key="1">
    <source>
        <dbReference type="ARBA" id="ARBA00006828"/>
    </source>
</evidence>
<dbReference type="SUPFAM" id="SSF57850">
    <property type="entry name" value="RING/U-box"/>
    <property type="match status" value="1"/>
</dbReference>
<protein>
    <submittedName>
        <fullName evidence="10">Interferon-induced very large GTPase 1-like</fullName>
    </submittedName>
</protein>
<dbReference type="SUPFAM" id="SSF52540">
    <property type="entry name" value="P-loop containing nucleoside triphosphate hydrolases"/>
    <property type="match status" value="1"/>
</dbReference>
<dbReference type="PROSITE" id="PS51717">
    <property type="entry name" value="G_VLIG"/>
    <property type="match status" value="1"/>
</dbReference>
<dbReference type="Pfam" id="PF25683">
    <property type="entry name" value="URGCP_GTPase"/>
    <property type="match status" value="1"/>
</dbReference>
<dbReference type="InterPro" id="IPR030383">
    <property type="entry name" value="G_VLIG_dom"/>
</dbReference>
<dbReference type="InterPro" id="IPR057365">
    <property type="entry name" value="URGCP"/>
</dbReference>
<dbReference type="SMART" id="SM00184">
    <property type="entry name" value="RING"/>
    <property type="match status" value="1"/>
</dbReference>
<dbReference type="Gene3D" id="3.40.50.300">
    <property type="entry name" value="P-loop containing nucleotide triphosphate hydrolases"/>
    <property type="match status" value="1"/>
</dbReference>
<evidence type="ECO:0000256" key="4">
    <source>
        <dbReference type="ARBA" id="ARBA00022833"/>
    </source>
</evidence>
<feature type="domain" description="RING-type" evidence="7">
    <location>
        <begin position="11"/>
        <end position="51"/>
    </location>
</feature>
<evidence type="ECO:0000313" key="10">
    <source>
        <dbReference type="RefSeq" id="XP_032836334.1"/>
    </source>
</evidence>
<dbReference type="Proteomes" id="UP001318040">
    <property type="component" value="Chromosome 68"/>
</dbReference>
<organism evidence="9 10">
    <name type="scientific">Petromyzon marinus</name>
    <name type="common">Sea lamprey</name>
    <dbReference type="NCBI Taxonomy" id="7757"/>
    <lineage>
        <taxon>Eukaryota</taxon>
        <taxon>Metazoa</taxon>
        <taxon>Chordata</taxon>
        <taxon>Craniata</taxon>
        <taxon>Vertebrata</taxon>
        <taxon>Cyclostomata</taxon>
        <taxon>Hyperoartia</taxon>
        <taxon>Petromyzontiformes</taxon>
        <taxon>Petromyzontidae</taxon>
        <taxon>Petromyzon</taxon>
    </lineage>
</organism>
<dbReference type="PROSITE" id="PS50089">
    <property type="entry name" value="ZF_RING_2"/>
    <property type="match status" value="1"/>
</dbReference>
<dbReference type="InterPro" id="IPR027417">
    <property type="entry name" value="P-loop_NTPase"/>
</dbReference>
<keyword evidence="3 5" id="KW-0863">Zinc-finger</keyword>
<reference evidence="10" key="1">
    <citation type="submission" date="2025-08" db="UniProtKB">
        <authorList>
            <consortium name="RefSeq"/>
        </authorList>
    </citation>
    <scope>IDENTIFICATION</scope>
    <source>
        <tissue evidence="10">Sperm</tissue>
    </source>
</reference>
<dbReference type="PANTHER" id="PTHR14819">
    <property type="entry name" value="GTP-BINDING"/>
    <property type="match status" value="1"/>
</dbReference>
<sequence length="1694" mass="192352">MASVVHQDADCSICMDKFNCPATLHCGHSFCLQCLIDESGKVDKFTCPRCHAALLSRSLPKGRFAVDIVEQLISQHGMGKPCELCHEKKAAGGTFCLRCEMFICESHVESHMKNERFTAHVLVAPGTLRDGQAGANQNVSEGAYHNKSGTENSVIVHKDFHLVYGKSLPLVTPSDYVKVIAIVEKPNVQMSQTSAIVNMLLPYIMQVVKMWGVSILHAAIISELAQEDMETCHSSQFCKSPTFAKTSSKAAASPLASQTRALNEVPLSRLDCLVALLSSADCTVVQDLIQILSKFPVALPLVMPNLEKKGEYKVMLPLITGNTVKWEVRSGVIIENDIFTSPFILILAVRLGNGTCGKSTILNQLMAVENMFSSCGEPGARRGRPLTLDGTVEFTWLTEETCGAGLWKSVLQQFYARGGNEVVLLANLHGDASEYPDVIQFFKNLASTYVVFMMPEKGELLKEKWNTFVQLSGSQENIHYLMVDPDEDCNEAEEIVIHTTRLTNDDTLKKVRAMFKRALNSAATKIKRSFKPDMSNLGKTLQLTEGISCYQSQRVIDFITENTCQGTRNIMQFQMKKSGERNAHDLWNGNSVLQTLIHLYCKVMRLPLSERLKAMAHLEQSIAQLSNSESSKLRQTVIAEREELQRQILLNGQNKLTINNMKENINANMKMLGRMSLGPEHFFRELGHIYELTNEGQRESGALLECPTSYAELLMSGHAIELLNGDTGEMPGAWLTAICKHVTKAFPNLRIFVLSILGLQSSGKSTLLNALFACKFAVSVGRCTRGLFMRLLFLEEKLSETLNADAILLIDTEGLGAPEKMNDDDAEQKDRMLATFAMSVSNLTIINVLGEYMRDLTEILQIAIVAMARLEKAKMSPDILMVQHLTERNTSKTSSGQEQFCKALENALELTKEKDVDMGILDVNCLTNLAGRIQNRELLKQFRPFKNGASAGASPSDQYHNDVVDLYETVLNACQKSENKMLFSDWHSLIQSYWSCVSNENFIVRFKNIKEIYEFIDRGQRIASLKETIDGAFSVHVEAMKRQIRCEVTLWTPEEQRQKHRLILKNFENELKTMPMNCGNDAYNNLGCDRCTEVIKQTISLYEYATEKQCEHETMNTIDAYTKHVRESTLTTLTQILDATIVRHGCSVEFLEEITRSLKAALSQRPAGKFTVPEREQRVEEIWASLVQIAKSKESDIHDCDKIKTEMADVYSTAPNVLSRYYDELPICYLGQREAFEKSRFTILWAKRTIMNDNELSWLEDELDKIPMSILRTRQADHFEHGMIRRLKSDIEDILNLFQKVFHKKLLTELKWDAHVYTLQKFGHLMSICQEEWEKKHSPTSILKQREEEFRSLIDLRLQHGFSSASEGRIISKYLLEAIKQKLIKAGSSEKVQAVLDLQWTTNSEKVRLQYFEHLASQVNNGEKAEALQHFSCPKQAINRWFTQTINHHSRSKETTQCKKTFKSELQRVLEKVGSCTDVTEVITFTQLYLTDVENVEYKSYFDHQEIAKWDLKVLKDSILDGLNESESTVDCTQLMFTDPSMDETVMRRLGCTEKCFWCGALCWGSRGHDNNADETRKHHTCHQPRGLGYTNYKNTTNLVAEPCHFTSNDTTVTWGNNEMKWSAAKQTEFSHWKFDAHCNNTFDELMRWFFQELHKDIAESRDLLPALENELKMYKCENLHLAPILSTIRELIK</sequence>
<name>A0AAJ7UHE4_PETMA</name>
<evidence type="ECO:0000256" key="6">
    <source>
        <dbReference type="SAM" id="Coils"/>
    </source>
</evidence>
<dbReference type="GO" id="GO:0008270">
    <property type="term" value="F:zinc ion binding"/>
    <property type="evidence" value="ECO:0007669"/>
    <property type="project" value="UniProtKB-KW"/>
</dbReference>
<dbReference type="Gene3D" id="3.30.40.10">
    <property type="entry name" value="Zinc/RING finger domain, C3HC4 (zinc finger)"/>
    <property type="match status" value="1"/>
</dbReference>
<feature type="coiled-coil region" evidence="6">
    <location>
        <begin position="1651"/>
        <end position="1678"/>
    </location>
</feature>
<evidence type="ECO:0000259" key="8">
    <source>
        <dbReference type="PROSITE" id="PS51717"/>
    </source>
</evidence>
<keyword evidence="2" id="KW-0479">Metal-binding</keyword>
<keyword evidence="9" id="KW-1185">Reference proteome</keyword>
<dbReference type="InterPro" id="IPR001841">
    <property type="entry name" value="Znf_RING"/>
</dbReference>
<comment type="similarity">
    <text evidence="1">Belongs to the TRAFAC class dynamin-like GTPase superfamily. Very large inducible GTPase (VLIG) family.</text>
</comment>
<dbReference type="InterPro" id="IPR013083">
    <property type="entry name" value="Znf_RING/FYVE/PHD"/>
</dbReference>
<dbReference type="InterPro" id="IPR027370">
    <property type="entry name" value="Znf-RING_euk"/>
</dbReference>
<dbReference type="Pfam" id="PF25496">
    <property type="entry name" value="URGCP"/>
    <property type="match status" value="1"/>
</dbReference>
<evidence type="ECO:0000256" key="2">
    <source>
        <dbReference type="ARBA" id="ARBA00022723"/>
    </source>
</evidence>
<dbReference type="RefSeq" id="XP_032836334.1">
    <property type="nucleotide sequence ID" value="XM_032980443.1"/>
</dbReference>
<feature type="domain" description="VLIG-type G" evidence="8">
    <location>
        <begin position="748"/>
        <end position="991"/>
    </location>
</feature>
<evidence type="ECO:0000259" key="7">
    <source>
        <dbReference type="PROSITE" id="PS50089"/>
    </source>
</evidence>
<dbReference type="KEGG" id="pmrn:116957981"/>
<dbReference type="InterPro" id="IPR017907">
    <property type="entry name" value="Znf_RING_CS"/>
</dbReference>
<dbReference type="GO" id="GO:0005525">
    <property type="term" value="F:GTP binding"/>
    <property type="evidence" value="ECO:0007669"/>
    <property type="project" value="InterPro"/>
</dbReference>
<keyword evidence="4" id="KW-0862">Zinc</keyword>
<evidence type="ECO:0000313" key="9">
    <source>
        <dbReference type="Proteomes" id="UP001318040"/>
    </source>
</evidence>
<evidence type="ECO:0000256" key="5">
    <source>
        <dbReference type="PROSITE-ProRule" id="PRU00175"/>
    </source>
</evidence>
<evidence type="ECO:0000256" key="3">
    <source>
        <dbReference type="ARBA" id="ARBA00022771"/>
    </source>
</evidence>
<proteinExistence type="inferred from homology"/>
<dbReference type="PANTHER" id="PTHR14819:SF25">
    <property type="entry name" value="CHROMOSOME UNDETERMINED SCAFFOLD_52, WHOLE GENOME SHOTGUN SEQUENCE"/>
    <property type="match status" value="1"/>
</dbReference>
<dbReference type="Pfam" id="PF13445">
    <property type="entry name" value="zf-RING_UBOX"/>
    <property type="match status" value="1"/>
</dbReference>
<keyword evidence="6" id="KW-0175">Coiled coil</keyword>
<gene>
    <name evidence="10" type="primary">LOC116957981</name>
</gene>
<dbReference type="InterPro" id="IPR052986">
    <property type="entry name" value="VLIG_GTPase"/>
</dbReference>